<feature type="domain" description="PatA-like N-terminal" evidence="1">
    <location>
        <begin position="2"/>
        <end position="99"/>
    </location>
</feature>
<feature type="non-terminal residue" evidence="2">
    <location>
        <position position="147"/>
    </location>
</feature>
<proteinExistence type="predicted"/>
<dbReference type="RefSeq" id="WP_285525684.1">
    <property type="nucleotide sequence ID" value="NZ_JASNGB010000382.1"/>
</dbReference>
<dbReference type="InterPro" id="IPR025497">
    <property type="entry name" value="PatA-like_N"/>
</dbReference>
<dbReference type="Proteomes" id="UP001302059">
    <property type="component" value="Unassembled WGS sequence"/>
</dbReference>
<comment type="caution">
    <text evidence="2">The sequence shown here is derived from an EMBL/GenBank/DDBJ whole genome shotgun (WGS) entry which is preliminary data.</text>
</comment>
<sequence>MQGLLSDLPLLGILELVHTTRQTGVLDVKTGVPFTVAFAGGEVVGGGILDWLGTDAIQAAPLLPGEGSFEFAPRTVTGTPLGPYEHFTTDWARASDEWEQLCGVIGSPSRVYRGELPHFGGEEGASVRTVARQTGRPLFEVAQEAAA</sequence>
<gene>
    <name evidence="2" type="ORF">QOL99_17475</name>
</gene>
<evidence type="ECO:0000313" key="2">
    <source>
        <dbReference type="EMBL" id="MDL2345922.1"/>
    </source>
</evidence>
<evidence type="ECO:0000313" key="3">
    <source>
        <dbReference type="Proteomes" id="UP001302059"/>
    </source>
</evidence>
<keyword evidence="3" id="KW-1185">Reference proteome</keyword>
<organism evidence="2 3">
    <name type="scientific">Deinococcus rhizophilus</name>
    <dbReference type="NCBI Taxonomy" id="3049544"/>
    <lineage>
        <taxon>Bacteria</taxon>
        <taxon>Thermotogati</taxon>
        <taxon>Deinococcota</taxon>
        <taxon>Deinococci</taxon>
        <taxon>Deinococcales</taxon>
        <taxon>Deinococcaceae</taxon>
        <taxon>Deinococcus</taxon>
    </lineage>
</organism>
<name>A0ABT7JLI9_9DEIO</name>
<dbReference type="Pfam" id="PF14332">
    <property type="entry name" value="DUF4388"/>
    <property type="match status" value="1"/>
</dbReference>
<dbReference type="EMBL" id="JASNGB010000382">
    <property type="protein sequence ID" value="MDL2345922.1"/>
    <property type="molecule type" value="Genomic_DNA"/>
</dbReference>
<accession>A0ABT7JLI9</accession>
<evidence type="ECO:0000259" key="1">
    <source>
        <dbReference type="Pfam" id="PF14332"/>
    </source>
</evidence>
<reference evidence="2 3" key="1">
    <citation type="submission" date="2023-05" db="EMBL/GenBank/DDBJ databases">
        <authorList>
            <person name="Gao F."/>
        </authorList>
    </citation>
    <scope>NUCLEOTIDE SEQUENCE [LARGE SCALE GENOMIC DNA]</scope>
    <source>
        <strain evidence="2 3">MIMF12</strain>
    </source>
</reference>
<protein>
    <submittedName>
        <fullName evidence="2">DUF4388 domain-containing protein</fullName>
    </submittedName>
</protein>